<dbReference type="RefSeq" id="XP_009514803.1">
    <property type="nucleotide sequence ID" value="XM_009516508.1"/>
</dbReference>
<dbReference type="EMBL" id="JH159151">
    <property type="protein sequence ID" value="EGZ27528.1"/>
    <property type="molecule type" value="Genomic_DNA"/>
</dbReference>
<dbReference type="Proteomes" id="UP000002640">
    <property type="component" value="Unassembled WGS sequence"/>
</dbReference>
<proteinExistence type="predicted"/>
<feature type="compositionally biased region" description="Low complexity" evidence="1">
    <location>
        <begin position="106"/>
        <end position="120"/>
    </location>
</feature>
<dbReference type="KEGG" id="psoj:PHYSODRAFT_321324"/>
<accession>G4YK23</accession>
<keyword evidence="3" id="KW-1185">Reference proteome</keyword>
<evidence type="ECO:0000313" key="3">
    <source>
        <dbReference type="Proteomes" id="UP000002640"/>
    </source>
</evidence>
<dbReference type="GeneID" id="20644620"/>
<organism evidence="2 3">
    <name type="scientific">Phytophthora sojae (strain P6497)</name>
    <name type="common">Soybean stem and root rot agent</name>
    <name type="synonym">Phytophthora megasperma f. sp. glycines</name>
    <dbReference type="NCBI Taxonomy" id="1094619"/>
    <lineage>
        <taxon>Eukaryota</taxon>
        <taxon>Sar</taxon>
        <taxon>Stramenopiles</taxon>
        <taxon>Oomycota</taxon>
        <taxon>Peronosporomycetes</taxon>
        <taxon>Peronosporales</taxon>
        <taxon>Peronosporaceae</taxon>
        <taxon>Phytophthora</taxon>
    </lineage>
</organism>
<feature type="region of interest" description="Disordered" evidence="1">
    <location>
        <begin position="99"/>
        <end position="134"/>
    </location>
</feature>
<dbReference type="AlphaFoldDB" id="G4YK23"/>
<evidence type="ECO:0000256" key="1">
    <source>
        <dbReference type="SAM" id="MobiDB-lite"/>
    </source>
</evidence>
<feature type="region of interest" description="Disordered" evidence="1">
    <location>
        <begin position="1"/>
        <end position="41"/>
    </location>
</feature>
<reference evidence="2 3" key="1">
    <citation type="journal article" date="2006" name="Science">
        <title>Phytophthora genome sequences uncover evolutionary origins and mechanisms of pathogenesis.</title>
        <authorList>
            <person name="Tyler B.M."/>
            <person name="Tripathy S."/>
            <person name="Zhang X."/>
            <person name="Dehal P."/>
            <person name="Jiang R.H."/>
            <person name="Aerts A."/>
            <person name="Arredondo F.D."/>
            <person name="Baxter L."/>
            <person name="Bensasson D."/>
            <person name="Beynon J.L."/>
            <person name="Chapman J."/>
            <person name="Damasceno C.M."/>
            <person name="Dorrance A.E."/>
            <person name="Dou D."/>
            <person name="Dickerman A.W."/>
            <person name="Dubchak I.L."/>
            <person name="Garbelotto M."/>
            <person name="Gijzen M."/>
            <person name="Gordon S.G."/>
            <person name="Govers F."/>
            <person name="Grunwald N.J."/>
            <person name="Huang W."/>
            <person name="Ivors K.L."/>
            <person name="Jones R.W."/>
            <person name="Kamoun S."/>
            <person name="Krampis K."/>
            <person name="Lamour K.H."/>
            <person name="Lee M.K."/>
            <person name="McDonald W.H."/>
            <person name="Medina M."/>
            <person name="Meijer H.J."/>
            <person name="Nordberg E.K."/>
            <person name="Maclean D.J."/>
            <person name="Ospina-Giraldo M.D."/>
            <person name="Morris P.F."/>
            <person name="Phuntumart V."/>
            <person name="Putnam N.H."/>
            <person name="Rash S."/>
            <person name="Rose J.K."/>
            <person name="Sakihama Y."/>
            <person name="Salamov A.A."/>
            <person name="Savidor A."/>
            <person name="Scheuring C.F."/>
            <person name="Smith B.M."/>
            <person name="Sobral B.W."/>
            <person name="Terry A."/>
            <person name="Torto-Alalibo T.A."/>
            <person name="Win J."/>
            <person name="Xu Z."/>
            <person name="Zhang H."/>
            <person name="Grigoriev I.V."/>
            <person name="Rokhsar D.S."/>
            <person name="Boore J.L."/>
        </authorList>
    </citation>
    <scope>NUCLEOTIDE SEQUENCE [LARGE SCALE GENOMIC DNA]</scope>
    <source>
        <strain evidence="2 3">P6497</strain>
    </source>
</reference>
<name>G4YK23_PHYSP</name>
<gene>
    <name evidence="2" type="ORF">PHYSODRAFT_321324</name>
</gene>
<dbReference type="InParanoid" id="G4YK23"/>
<evidence type="ECO:0000313" key="2">
    <source>
        <dbReference type="EMBL" id="EGZ27528.1"/>
    </source>
</evidence>
<sequence>MEWRYRNGARGNGRRKQASVKPSTDETSDDEANGSATEASDAVIAMEVARTSALDFVVEYGVDDEMGMQAVDTGYPQQTGCTVVKIGLSCENIPATELAETRRSPAAAATNQASSEAATAVEDREEDLGTATEY</sequence>
<protein>
    <submittedName>
        <fullName evidence="2">Uncharacterized protein</fullName>
    </submittedName>
</protein>